<dbReference type="InterPro" id="IPR047114">
    <property type="entry name" value="YciF"/>
</dbReference>
<dbReference type="PANTHER" id="PTHR30565">
    <property type="entry name" value="PROTEIN YCIF"/>
    <property type="match status" value="1"/>
</dbReference>
<accession>A0A068NRX9</accession>
<dbReference type="EMBL" id="CP007139">
    <property type="protein sequence ID" value="AIE86313.1"/>
    <property type="molecule type" value="Genomic_DNA"/>
</dbReference>
<proteinExistence type="predicted"/>
<sequence length="202" mass="22242">METMQQLIEECVKDLYSVEKQLTKALPRLIKAAQHPRLKASLQTHLEETTAHVKRVEEAAKAMGFKPSGMLCKGMQGIIEECSEHLKEAKPGPVADAMIIGLAQKAEHYEICGYGTLLEYMKSAGMREGFDLLKENMAEEERCDQLLSQLAESEINRTASQVQPAEKPKGPRRASSSTKASSNGKPSSNGKAKSPRDKVSVR</sequence>
<dbReference type="Pfam" id="PF05974">
    <property type="entry name" value="DUF892"/>
    <property type="match status" value="1"/>
</dbReference>
<reference evidence="2 3" key="1">
    <citation type="journal article" date="2014" name="PLoS ONE">
        <title>The first complete genome sequence of the class fimbriimonadia in the phylum armatimonadetes.</title>
        <authorList>
            <person name="Hu Z.Y."/>
            <person name="Wang Y.Z."/>
            <person name="Im W.T."/>
            <person name="Wang S.Y."/>
            <person name="Zhao G.P."/>
            <person name="Zheng H.J."/>
            <person name="Quan Z.X."/>
        </authorList>
    </citation>
    <scope>NUCLEOTIDE SEQUENCE [LARGE SCALE GENOMIC DNA]</scope>
    <source>
        <strain evidence="2">Gsoil 348</strain>
    </source>
</reference>
<evidence type="ECO:0000256" key="1">
    <source>
        <dbReference type="SAM" id="MobiDB-lite"/>
    </source>
</evidence>
<name>A0A068NRX9_FIMGI</name>
<keyword evidence="3" id="KW-1185">Reference proteome</keyword>
<dbReference type="SUPFAM" id="SSF47240">
    <property type="entry name" value="Ferritin-like"/>
    <property type="match status" value="1"/>
</dbReference>
<feature type="region of interest" description="Disordered" evidence="1">
    <location>
        <begin position="154"/>
        <end position="202"/>
    </location>
</feature>
<feature type="compositionally biased region" description="Polar residues" evidence="1">
    <location>
        <begin position="154"/>
        <end position="163"/>
    </location>
</feature>
<dbReference type="InterPro" id="IPR012347">
    <property type="entry name" value="Ferritin-like"/>
</dbReference>
<dbReference type="PANTHER" id="PTHR30565:SF9">
    <property type="entry name" value="PROTEIN YCIF"/>
    <property type="match status" value="1"/>
</dbReference>
<organism evidence="2 3">
    <name type="scientific">Fimbriimonas ginsengisoli Gsoil 348</name>
    <dbReference type="NCBI Taxonomy" id="661478"/>
    <lineage>
        <taxon>Bacteria</taxon>
        <taxon>Bacillati</taxon>
        <taxon>Armatimonadota</taxon>
        <taxon>Fimbriimonadia</taxon>
        <taxon>Fimbriimonadales</taxon>
        <taxon>Fimbriimonadaceae</taxon>
        <taxon>Fimbriimonas</taxon>
    </lineage>
</organism>
<dbReference type="eggNOG" id="COG3685">
    <property type="taxonomic scope" value="Bacteria"/>
</dbReference>
<dbReference type="Proteomes" id="UP000027982">
    <property type="component" value="Chromosome"/>
</dbReference>
<dbReference type="HOGENOM" id="CLU_102561_2_1_0"/>
<dbReference type="STRING" id="661478.OP10G_2945"/>
<dbReference type="AlphaFoldDB" id="A0A068NRX9"/>
<dbReference type="InterPro" id="IPR010287">
    <property type="entry name" value="DUF892_YciF-like"/>
</dbReference>
<dbReference type="KEGG" id="fgi:OP10G_2945"/>
<feature type="compositionally biased region" description="Polar residues" evidence="1">
    <location>
        <begin position="174"/>
        <end position="191"/>
    </location>
</feature>
<evidence type="ECO:0000313" key="2">
    <source>
        <dbReference type="EMBL" id="AIE86313.1"/>
    </source>
</evidence>
<gene>
    <name evidence="2" type="ORF">OP10G_2945</name>
</gene>
<dbReference type="CDD" id="cd07909">
    <property type="entry name" value="YciF"/>
    <property type="match status" value="1"/>
</dbReference>
<protein>
    <submittedName>
        <fullName evidence="2">Protein containing DUF892</fullName>
    </submittedName>
</protein>
<evidence type="ECO:0000313" key="3">
    <source>
        <dbReference type="Proteomes" id="UP000027982"/>
    </source>
</evidence>
<dbReference type="InterPro" id="IPR009078">
    <property type="entry name" value="Ferritin-like_SF"/>
</dbReference>
<dbReference type="Gene3D" id="1.20.1260.10">
    <property type="match status" value="1"/>
</dbReference>